<comment type="caution">
    <text evidence="1">The sequence shown here is derived from an EMBL/GenBank/DDBJ whole genome shotgun (WGS) entry which is preliminary data.</text>
</comment>
<reference evidence="1 2" key="1">
    <citation type="submission" date="2015-12" db="EMBL/GenBank/DDBJ databases">
        <title>The genome of Folsomia candida.</title>
        <authorList>
            <person name="Faddeeva A."/>
            <person name="Derks M.F."/>
            <person name="Anvar Y."/>
            <person name="Smit S."/>
            <person name="Van Straalen N."/>
            <person name="Roelofs D."/>
        </authorList>
    </citation>
    <scope>NUCLEOTIDE SEQUENCE [LARGE SCALE GENOMIC DNA]</scope>
    <source>
        <strain evidence="1 2">VU population</strain>
        <tissue evidence="1">Whole body</tissue>
    </source>
</reference>
<gene>
    <name evidence="1" type="ORF">Fcan01_20531</name>
</gene>
<organism evidence="1 2">
    <name type="scientific">Folsomia candida</name>
    <name type="common">Springtail</name>
    <dbReference type="NCBI Taxonomy" id="158441"/>
    <lineage>
        <taxon>Eukaryota</taxon>
        <taxon>Metazoa</taxon>
        <taxon>Ecdysozoa</taxon>
        <taxon>Arthropoda</taxon>
        <taxon>Hexapoda</taxon>
        <taxon>Collembola</taxon>
        <taxon>Entomobryomorpha</taxon>
        <taxon>Isotomoidea</taxon>
        <taxon>Isotomidae</taxon>
        <taxon>Proisotominae</taxon>
        <taxon>Folsomia</taxon>
    </lineage>
</organism>
<dbReference type="EMBL" id="LNIX01000019">
    <property type="protein sequence ID" value="OXA44315.1"/>
    <property type="molecule type" value="Genomic_DNA"/>
</dbReference>
<evidence type="ECO:0000313" key="2">
    <source>
        <dbReference type="Proteomes" id="UP000198287"/>
    </source>
</evidence>
<dbReference type="AlphaFoldDB" id="A0A226DFG7"/>
<sequence>MILGFDNLNLTVSLAFQLRLEDIDHVINEDYWAKIFASYDTERYTVAYYILQLLKTPDCLYDFVETLLLRGFSEVVIKSVFRLLIRNSGIEEEKCDTLFQKWYPEEINEESAEKLRCGVGLVLPNLMEAMLSKLRDIWKEDRGGWKVYPASLRMLQITSADGSVKVSLSHVLSIPDESEMILVPFAGNSNCHYVMFVLYTRDKKLHTYDPLGSRESKKFSEKGATSLVEVLSGIKFRGGTWNVGGQLGGRNLNENLTESGIAVCLTAEEMRNEFLEDYENNGVK</sequence>
<name>A0A226DFG7_FOLCA</name>
<keyword evidence="2" id="KW-1185">Reference proteome</keyword>
<dbReference type="Proteomes" id="UP000198287">
    <property type="component" value="Unassembled WGS sequence"/>
</dbReference>
<evidence type="ECO:0000313" key="1">
    <source>
        <dbReference type="EMBL" id="OXA44315.1"/>
    </source>
</evidence>
<protein>
    <submittedName>
        <fullName evidence="1">Lysozyme g-like protein 2</fullName>
    </submittedName>
</protein>
<accession>A0A226DFG7</accession>
<proteinExistence type="predicted"/>